<dbReference type="Pfam" id="PF02540">
    <property type="entry name" value="NAD_synthase"/>
    <property type="match status" value="1"/>
</dbReference>
<name>A0A8C2U5H4_COTJA</name>
<dbReference type="Gene3D" id="3.40.50.880">
    <property type="match status" value="1"/>
</dbReference>
<evidence type="ECO:0000256" key="11">
    <source>
        <dbReference type="ARBA" id="ARBA00022749"/>
    </source>
</evidence>
<evidence type="ECO:0000256" key="3">
    <source>
        <dbReference type="ARBA" id="ARBA00005153"/>
    </source>
</evidence>
<dbReference type="SUPFAM" id="SSF52402">
    <property type="entry name" value="Adenine nucleotide alpha hydrolases-like"/>
    <property type="match status" value="1"/>
</dbReference>
<dbReference type="Pfam" id="PF00117">
    <property type="entry name" value="GATase"/>
    <property type="match status" value="1"/>
</dbReference>
<evidence type="ECO:0000256" key="9">
    <source>
        <dbReference type="ARBA" id="ARBA00022598"/>
    </source>
</evidence>
<proteinExistence type="predicted"/>
<dbReference type="CDD" id="cd01742">
    <property type="entry name" value="GATase1_GMP_Synthase"/>
    <property type="match status" value="1"/>
</dbReference>
<dbReference type="InterPro" id="IPR025777">
    <property type="entry name" value="GMPS_ATP_PPase_dom"/>
</dbReference>
<dbReference type="FunFam" id="3.40.50.620:FF:000044">
    <property type="entry name" value="GMP synthase [glutamine-hydrolyzing]"/>
    <property type="match status" value="1"/>
</dbReference>
<keyword evidence="7" id="KW-0963">Cytoplasm</keyword>
<comment type="pathway">
    <text evidence="3">Purine metabolism; GMP biosynthesis; GMP from XMP (L-Gln route): step 1/1.</text>
</comment>
<feature type="region of interest" description="Disordered" evidence="21">
    <location>
        <begin position="265"/>
        <end position="341"/>
    </location>
</feature>
<evidence type="ECO:0000256" key="2">
    <source>
        <dbReference type="ARBA" id="ARBA00004514"/>
    </source>
</evidence>
<feature type="domain" description="GMPS ATP-PPase" evidence="22">
    <location>
        <begin position="588"/>
        <end position="806"/>
    </location>
</feature>
<keyword evidence="10 20" id="KW-0547">Nucleotide-binding</keyword>
<dbReference type="GO" id="GO:0005524">
    <property type="term" value="F:ATP binding"/>
    <property type="evidence" value="ECO:0007669"/>
    <property type="project" value="UniProtKB-UniRule"/>
</dbReference>
<dbReference type="FunFam" id="3.40.50.880:FF:000013">
    <property type="entry name" value="GMP synthase [glutamine-hydrolyzing]"/>
    <property type="match status" value="1"/>
</dbReference>
<dbReference type="PROSITE" id="PS51553">
    <property type="entry name" value="GMPS_ATP_PPASE"/>
    <property type="match status" value="1"/>
</dbReference>
<dbReference type="FunFam" id="3.30.300.10:FF:000009">
    <property type="entry name" value="GMP synthase [glutamine-hydrolyzing]"/>
    <property type="match status" value="1"/>
</dbReference>
<dbReference type="EC" id="6.3.5.2" evidence="5"/>
<protein>
    <recommendedName>
        <fullName evidence="6">GMP synthase [glutamine-hydrolyzing]</fullName>
        <ecNumber evidence="5">6.3.5.2</ecNumber>
    </recommendedName>
    <alternativeName>
        <fullName evidence="16">GMP synthetase</fullName>
    </alternativeName>
    <alternativeName>
        <fullName evidence="17">Glutamine amidotransferase</fullName>
    </alternativeName>
</protein>
<evidence type="ECO:0000256" key="7">
    <source>
        <dbReference type="ARBA" id="ARBA00022490"/>
    </source>
</evidence>
<dbReference type="Gene3D" id="3.40.50.620">
    <property type="entry name" value="HUPs"/>
    <property type="match status" value="1"/>
</dbReference>
<feature type="compositionally biased region" description="Low complexity" evidence="21">
    <location>
        <begin position="327"/>
        <end position="339"/>
    </location>
</feature>
<comment type="function">
    <text evidence="18">Catalyzes the conversion of xanthine monophosphate (XMP) to GMP in the presence of glutamine and ATP through an adenyl-XMP intermediate.</text>
</comment>
<dbReference type="CDD" id="cd01997">
    <property type="entry name" value="GMP_synthase_C"/>
    <property type="match status" value="1"/>
</dbReference>
<keyword evidence="13 20" id="KW-0067">ATP-binding</keyword>
<dbReference type="PROSITE" id="PS51273">
    <property type="entry name" value="GATASE_TYPE_1"/>
    <property type="match status" value="1"/>
</dbReference>
<comment type="cofactor">
    <cofactor evidence="1">
        <name>Mg(2+)</name>
        <dbReference type="ChEBI" id="CHEBI:18420"/>
    </cofactor>
</comment>
<evidence type="ECO:0000256" key="5">
    <source>
        <dbReference type="ARBA" id="ARBA00012746"/>
    </source>
</evidence>
<keyword evidence="15" id="KW-0007">Acetylation</keyword>
<evidence type="ECO:0000256" key="8">
    <source>
        <dbReference type="ARBA" id="ARBA00022553"/>
    </source>
</evidence>
<evidence type="ECO:0000256" key="19">
    <source>
        <dbReference type="ARBA" id="ARBA00051135"/>
    </source>
</evidence>
<dbReference type="Proteomes" id="UP000694412">
    <property type="component" value="Chromosome 9"/>
</dbReference>
<dbReference type="FunFam" id="3.30.300.10:FF:000008">
    <property type="entry name" value="GMP synthase [glutamine-hydrolyzing]"/>
    <property type="match status" value="1"/>
</dbReference>
<dbReference type="PANTHER" id="PTHR11922:SF2">
    <property type="entry name" value="GMP SYNTHASE [GLUTAMINE-HYDROLYZING]"/>
    <property type="match status" value="1"/>
</dbReference>
<evidence type="ECO:0000256" key="15">
    <source>
        <dbReference type="ARBA" id="ARBA00022990"/>
    </source>
</evidence>
<evidence type="ECO:0000256" key="14">
    <source>
        <dbReference type="ARBA" id="ARBA00022962"/>
    </source>
</evidence>
<feature type="binding site" evidence="20">
    <location>
        <begin position="615"/>
        <end position="621"/>
    </location>
    <ligand>
        <name>ATP</name>
        <dbReference type="ChEBI" id="CHEBI:30616"/>
    </ligand>
</feature>
<dbReference type="NCBIfam" id="TIGR00888">
    <property type="entry name" value="guaA_Nterm"/>
    <property type="match status" value="1"/>
</dbReference>
<dbReference type="InterPro" id="IPR004739">
    <property type="entry name" value="GMP_synth_GATase"/>
</dbReference>
<feature type="region of interest" description="Disordered" evidence="21">
    <location>
        <begin position="1"/>
        <end position="64"/>
    </location>
</feature>
<dbReference type="GeneTree" id="ENSGT00390000006591"/>
<dbReference type="SUPFAM" id="SSF52317">
    <property type="entry name" value="Class I glutamine amidotransferase-like"/>
    <property type="match status" value="1"/>
</dbReference>
<evidence type="ECO:0000256" key="17">
    <source>
        <dbReference type="ARBA" id="ARBA00031356"/>
    </source>
</evidence>
<comment type="catalytic activity">
    <reaction evidence="19">
        <text>XMP + L-glutamine + ATP + H2O = GMP + L-glutamate + AMP + diphosphate + 2 H(+)</text>
        <dbReference type="Rhea" id="RHEA:11680"/>
        <dbReference type="ChEBI" id="CHEBI:15377"/>
        <dbReference type="ChEBI" id="CHEBI:15378"/>
        <dbReference type="ChEBI" id="CHEBI:29985"/>
        <dbReference type="ChEBI" id="CHEBI:30616"/>
        <dbReference type="ChEBI" id="CHEBI:33019"/>
        <dbReference type="ChEBI" id="CHEBI:57464"/>
        <dbReference type="ChEBI" id="CHEBI:58115"/>
        <dbReference type="ChEBI" id="CHEBI:58359"/>
        <dbReference type="ChEBI" id="CHEBI:456215"/>
        <dbReference type="EC" id="6.3.5.2"/>
    </reaction>
    <physiologicalReaction direction="left-to-right" evidence="19">
        <dbReference type="Rhea" id="RHEA:11681"/>
    </physiologicalReaction>
</comment>
<dbReference type="Pfam" id="PF00958">
    <property type="entry name" value="GMP_synt_C"/>
    <property type="match status" value="1"/>
</dbReference>
<evidence type="ECO:0000256" key="12">
    <source>
        <dbReference type="ARBA" id="ARBA00022755"/>
    </source>
</evidence>
<dbReference type="AlphaFoldDB" id="A0A8C2U5H4"/>
<dbReference type="PRINTS" id="PR00096">
    <property type="entry name" value="GATASE"/>
</dbReference>
<keyword evidence="9" id="KW-0436">Ligase</keyword>
<dbReference type="InterPro" id="IPR014729">
    <property type="entry name" value="Rossmann-like_a/b/a_fold"/>
</dbReference>
<evidence type="ECO:0000256" key="4">
    <source>
        <dbReference type="ARBA" id="ARBA00011738"/>
    </source>
</evidence>
<accession>A0A8C2U5H4</accession>
<keyword evidence="12 20" id="KW-0658">Purine biosynthesis</keyword>
<evidence type="ECO:0000256" key="13">
    <source>
        <dbReference type="ARBA" id="ARBA00022840"/>
    </source>
</evidence>
<keyword evidence="24" id="KW-1185">Reference proteome</keyword>
<dbReference type="InterPro" id="IPR022310">
    <property type="entry name" value="NAD/GMP_synthase"/>
</dbReference>
<dbReference type="SUPFAM" id="SSF54810">
    <property type="entry name" value="GMP synthetase C-terminal dimerisation domain"/>
    <property type="match status" value="2"/>
</dbReference>
<organism evidence="23 24">
    <name type="scientific">Coturnix japonica</name>
    <name type="common">Japanese quail</name>
    <name type="synonym">Coturnix coturnix japonica</name>
    <dbReference type="NCBI Taxonomy" id="93934"/>
    <lineage>
        <taxon>Eukaryota</taxon>
        <taxon>Metazoa</taxon>
        <taxon>Chordata</taxon>
        <taxon>Craniata</taxon>
        <taxon>Vertebrata</taxon>
        <taxon>Euteleostomi</taxon>
        <taxon>Archelosauria</taxon>
        <taxon>Archosauria</taxon>
        <taxon>Dinosauria</taxon>
        <taxon>Saurischia</taxon>
        <taxon>Theropoda</taxon>
        <taxon>Coelurosauria</taxon>
        <taxon>Aves</taxon>
        <taxon>Neognathae</taxon>
        <taxon>Galloanserae</taxon>
        <taxon>Galliformes</taxon>
        <taxon>Phasianidae</taxon>
        <taxon>Perdicinae</taxon>
        <taxon>Coturnix</taxon>
    </lineage>
</organism>
<evidence type="ECO:0000256" key="20">
    <source>
        <dbReference type="PROSITE-ProRule" id="PRU00886"/>
    </source>
</evidence>
<evidence type="ECO:0000259" key="22">
    <source>
        <dbReference type="PROSITE" id="PS51553"/>
    </source>
</evidence>
<sequence>MSGTEPASPSGMPCSTYSASSSSTLPSSARQPRGPRVVGVSGGSSASASAPAGPSPHTANEGGTSLLTSRQCWWLPGRRCRPPSLAAMAGDMAPGGRDGRLHTERHTAMRNRAGTTAPVRHGTSGHVEAAGQAWLRPIGARQRPCRCGSAGTVRGRWSRLVPASPRGDRAAALIQTYGGTRQRCFITALFIAAEPPRSDPLLATSSEYRQCSPFISHPNVQAGQVPPRGAAQSTMLFVCEPRAVLSVRRHQLWALGTNTRCAATRSGTEGRMGRNVPRTQPCPEPAAHSAAGHEHHKDGTRPRHSPAIARTRPIAHTHPGRLPAPSPRSSSSCRRCSPAGGAGPAPPLAVAHWRPWLGSALSLSRLPAAVLMALCNGDAKPENAGGELKDGQHHYEGAVVILDAGAQYGKVIDRRVRELFVQSEIFPLETPAFAIREQGFRAIIISGGPNSVYAEDAPWFDPAIFTIGKPVLGICYGMQMMNKVFGGTVHKKSVREDGVFNITLDNTCSLFRGLQKEELVLLTHGDSVDKVADGFKVVAQSGNIIAGIANESKKLYGAQFHPEVSLTVNGKMILKNFLYDIAGCSGTFTVENRELQCIQNIKEKVGSSKVLVLLSGGVDSTVCTALLNRALNRDQVIAVHIDNGFMRKRESQSVEEALKKLGIQVKVVNAAHSFYNGTTTLPISDEDRTPRKRISKTLNMTTSPEEKRKIIGDTFVKIANEVIGEMNLKPEEVFLAQGTLRPDLIESASLVASGKAEVIKTHHNDTELIRKLREEGKVIEPLKDFHKDEVRVLGRELGLPEELVSRHPFPGPGLAIRVICAEEPYVCKDFPETNNILKIVADFSASVKKPHTLLQRVKACTTEEDQEKLMQITSLHSLNAFLLPIKTVGVQGDCRSYSYVCGISSKDAPHWESLMFLARLIPRMCHNINRVVYVFGPPVKEPPTDVTPTFLTTGVLSTLRQADFEAHNILRESGYAGKISQMPIILTPLHFDRDPLQKQPSCQRSVVIRTFITSDFMTGIAATPGNEIPEEVVLKMVAEIKKIPGISRVMYDLTSKPPGTTEWE</sequence>
<keyword evidence="8" id="KW-0597">Phosphoprotein</keyword>
<reference evidence="23" key="1">
    <citation type="submission" date="2015-11" db="EMBL/GenBank/DDBJ databases">
        <authorList>
            <consortium name="International Coturnix japonica Genome Analysis Consortium"/>
            <person name="Warren W."/>
            <person name="Burt D.W."/>
            <person name="Antin P.B."/>
            <person name="Lanford R."/>
            <person name="Gros J."/>
            <person name="Wilson R.K."/>
        </authorList>
    </citation>
    <scope>NUCLEOTIDE SEQUENCE [LARGE SCALE GENOMIC DNA]</scope>
</reference>
<evidence type="ECO:0000256" key="21">
    <source>
        <dbReference type="SAM" id="MobiDB-lite"/>
    </source>
</evidence>
<comment type="subunit">
    <text evidence="4">Homodimer.</text>
</comment>
<dbReference type="NCBIfam" id="NF000848">
    <property type="entry name" value="PRK00074.1"/>
    <property type="match status" value="1"/>
</dbReference>
<dbReference type="PRINTS" id="PR00097">
    <property type="entry name" value="ANTSNTHASEII"/>
</dbReference>
<keyword evidence="11 20" id="KW-0332">GMP biosynthesis</keyword>
<dbReference type="InterPro" id="IPR029062">
    <property type="entry name" value="Class_I_gatase-like"/>
</dbReference>
<comment type="subcellular location">
    <subcellularLocation>
        <location evidence="2">Cytoplasm</location>
        <location evidence="2">Cytosol</location>
    </subcellularLocation>
</comment>
<dbReference type="UniPathway" id="UPA00189">
    <property type="reaction ID" value="UER00296"/>
</dbReference>
<reference evidence="23" key="3">
    <citation type="submission" date="2025-09" db="UniProtKB">
        <authorList>
            <consortium name="Ensembl"/>
        </authorList>
    </citation>
    <scope>IDENTIFICATION</scope>
</reference>
<evidence type="ECO:0000256" key="10">
    <source>
        <dbReference type="ARBA" id="ARBA00022741"/>
    </source>
</evidence>
<evidence type="ECO:0000256" key="16">
    <source>
        <dbReference type="ARBA" id="ARBA00030464"/>
    </source>
</evidence>
<keyword evidence="14" id="KW-0315">Glutamine amidotransferase</keyword>
<dbReference type="Gene3D" id="3.30.300.10">
    <property type="match status" value="2"/>
</dbReference>
<feature type="compositionally biased region" description="Low complexity" evidence="21">
    <location>
        <begin position="15"/>
        <end position="56"/>
    </location>
</feature>
<reference evidence="23" key="2">
    <citation type="submission" date="2025-08" db="UniProtKB">
        <authorList>
            <consortium name="Ensembl"/>
        </authorList>
    </citation>
    <scope>IDENTIFICATION</scope>
</reference>
<dbReference type="Ensembl" id="ENSCJPT00005031261.1">
    <property type="protein sequence ID" value="ENSCJPP00005022802.1"/>
    <property type="gene ID" value="ENSCJPG00005018125.1"/>
</dbReference>
<evidence type="ECO:0000256" key="18">
    <source>
        <dbReference type="ARBA" id="ARBA00044933"/>
    </source>
</evidence>
<dbReference type="GO" id="GO:0005829">
    <property type="term" value="C:cytosol"/>
    <property type="evidence" value="ECO:0007669"/>
    <property type="project" value="UniProtKB-SubCell"/>
</dbReference>
<dbReference type="InterPro" id="IPR001674">
    <property type="entry name" value="GMP_synth_C"/>
</dbReference>
<dbReference type="GO" id="GO:0003921">
    <property type="term" value="F:GMP synthase activity"/>
    <property type="evidence" value="ECO:0007669"/>
    <property type="project" value="InterPro"/>
</dbReference>
<evidence type="ECO:0000313" key="23">
    <source>
        <dbReference type="Ensembl" id="ENSCJPP00005022802.1"/>
    </source>
</evidence>
<feature type="compositionally biased region" description="Basic and acidic residues" evidence="21">
    <location>
        <begin position="291"/>
        <end position="301"/>
    </location>
</feature>
<evidence type="ECO:0000313" key="24">
    <source>
        <dbReference type="Proteomes" id="UP000694412"/>
    </source>
</evidence>
<dbReference type="PANTHER" id="PTHR11922">
    <property type="entry name" value="GMP SYNTHASE-RELATED"/>
    <property type="match status" value="1"/>
</dbReference>
<gene>
    <name evidence="23" type="primary">GMPS</name>
</gene>
<evidence type="ECO:0000256" key="6">
    <source>
        <dbReference type="ARBA" id="ARBA00021562"/>
    </source>
</evidence>
<dbReference type="InterPro" id="IPR017926">
    <property type="entry name" value="GATASE"/>
</dbReference>
<evidence type="ECO:0000256" key="1">
    <source>
        <dbReference type="ARBA" id="ARBA00001946"/>
    </source>
</evidence>